<feature type="compositionally biased region" description="Basic and acidic residues" evidence="1">
    <location>
        <begin position="1"/>
        <end position="26"/>
    </location>
</feature>
<evidence type="ECO:0000313" key="3">
    <source>
        <dbReference type="Proteomes" id="UP000177159"/>
    </source>
</evidence>
<feature type="compositionally biased region" description="Pro residues" evidence="1">
    <location>
        <begin position="213"/>
        <end position="223"/>
    </location>
</feature>
<dbReference type="EMBL" id="MFZM01000029">
    <property type="protein sequence ID" value="OGK23011.1"/>
    <property type="molecule type" value="Genomic_DNA"/>
</dbReference>
<feature type="region of interest" description="Disordered" evidence="1">
    <location>
        <begin position="1"/>
        <end position="123"/>
    </location>
</feature>
<organism evidence="2 3">
    <name type="scientific">Candidatus Roizmanbacteria bacterium RIFCSPHIGHO2_02_FULL_37_24</name>
    <dbReference type="NCBI Taxonomy" id="1802037"/>
    <lineage>
        <taxon>Bacteria</taxon>
        <taxon>Candidatus Roizmaniibacteriota</taxon>
    </lineage>
</organism>
<dbReference type="Proteomes" id="UP000177159">
    <property type="component" value="Unassembled WGS sequence"/>
</dbReference>
<feature type="compositionally biased region" description="Gly residues" evidence="1">
    <location>
        <begin position="63"/>
        <end position="80"/>
    </location>
</feature>
<feature type="compositionally biased region" description="Polar residues" evidence="1">
    <location>
        <begin position="33"/>
        <end position="43"/>
    </location>
</feature>
<comment type="caution">
    <text evidence="2">The sequence shown here is derived from an EMBL/GenBank/DDBJ whole genome shotgun (WGS) entry which is preliminary data.</text>
</comment>
<accession>A0A1F7GVS8</accession>
<name>A0A1F7GVS8_9BACT</name>
<protein>
    <submittedName>
        <fullName evidence="2">Uncharacterized protein</fullName>
    </submittedName>
</protein>
<evidence type="ECO:0000313" key="2">
    <source>
        <dbReference type="EMBL" id="OGK23011.1"/>
    </source>
</evidence>
<evidence type="ECO:0000256" key="1">
    <source>
        <dbReference type="SAM" id="MobiDB-lite"/>
    </source>
</evidence>
<feature type="compositionally biased region" description="Low complexity" evidence="1">
    <location>
        <begin position="104"/>
        <end position="123"/>
    </location>
</feature>
<gene>
    <name evidence="2" type="ORF">A3C24_02630</name>
</gene>
<proteinExistence type="predicted"/>
<sequence length="505" mass="53930">MAYGRVTERHRERCQDDRNRDGKPDCTKPVQPAQPNQPATPENGNRVVRVSQPGPFTLAFGNVSGGGASQSQSAGGGAGGSVTNAGNSSQSQSAGGGAGGAGGSATISDSGNSAQSQSQGQTQSVTVDNVNYHYDYVAVNNDVSVYVDSRPWFYIGGTTVIVRDGVIVIIGRDVPTSDDSALCEWLRDYYGRHPTPELRDAIRFFCGFDPEEPPTPGPGPTTDPYPGTSVPDPTKTLTPPVLPTTVPTTAACYGITVAELEALIRTYQPRVDHPQPLYPGLDKTREADARKGYRFDSFIDIPADGVYVVWLGHAGPTFDLGGKIEPLVYTGLDGVGIVRNGLSLRSPGSALRICGGITNAQLQGLRDLIASFGADTSTDRFNITSTADPAEYVAAINRYKCNGDRLFDAINQVWGNNPAGSYDARRSTTISAAASGTRAFWTGYEAADPALMMIHRATDTGRVLYVIVSNGEYTTRHAAHIIAWNRAVDWASEAPWWGNPDYCRP</sequence>
<reference evidence="2 3" key="1">
    <citation type="journal article" date="2016" name="Nat. Commun.">
        <title>Thousands of microbial genomes shed light on interconnected biogeochemical processes in an aquifer system.</title>
        <authorList>
            <person name="Anantharaman K."/>
            <person name="Brown C.T."/>
            <person name="Hug L.A."/>
            <person name="Sharon I."/>
            <person name="Castelle C.J."/>
            <person name="Probst A.J."/>
            <person name="Thomas B.C."/>
            <person name="Singh A."/>
            <person name="Wilkins M.J."/>
            <person name="Karaoz U."/>
            <person name="Brodie E.L."/>
            <person name="Williams K.H."/>
            <person name="Hubbard S.S."/>
            <person name="Banfield J.F."/>
        </authorList>
    </citation>
    <scope>NUCLEOTIDE SEQUENCE [LARGE SCALE GENOMIC DNA]</scope>
</reference>
<feature type="region of interest" description="Disordered" evidence="1">
    <location>
        <begin position="209"/>
        <end position="241"/>
    </location>
</feature>
<dbReference type="AlphaFoldDB" id="A0A1F7GVS8"/>
<feature type="compositionally biased region" description="Gly residues" evidence="1">
    <location>
        <begin position="94"/>
        <end position="103"/>
    </location>
</feature>
<feature type="compositionally biased region" description="Low complexity" evidence="1">
    <location>
        <begin position="224"/>
        <end position="241"/>
    </location>
</feature>
<feature type="compositionally biased region" description="Low complexity" evidence="1">
    <location>
        <begin position="81"/>
        <end position="93"/>
    </location>
</feature>